<dbReference type="PANTHER" id="PTHR47926">
    <property type="entry name" value="PENTATRICOPEPTIDE REPEAT-CONTAINING PROTEIN"/>
    <property type="match status" value="1"/>
</dbReference>
<keyword evidence="3" id="KW-0934">Plastid</keyword>
<feature type="region of interest" description="Disordered" evidence="8">
    <location>
        <begin position="1"/>
        <end position="69"/>
    </location>
</feature>
<keyword evidence="5" id="KW-0809">Transit peptide</keyword>
<feature type="repeat" description="PPR" evidence="7">
    <location>
        <begin position="656"/>
        <end position="690"/>
    </location>
</feature>
<dbReference type="InterPro" id="IPR011990">
    <property type="entry name" value="TPR-like_helical_dom_sf"/>
</dbReference>
<dbReference type="FunFam" id="1.25.40.10:FF:000496">
    <property type="entry name" value="Pentatricopeptide repeat-containing protein chloroplastic"/>
    <property type="match status" value="1"/>
</dbReference>
<evidence type="ECO:0008006" key="11">
    <source>
        <dbReference type="Google" id="ProtNLM"/>
    </source>
</evidence>
<dbReference type="Gene3D" id="1.25.40.10">
    <property type="entry name" value="Tetratricopeptide repeat domain"/>
    <property type="match status" value="7"/>
</dbReference>
<gene>
    <name evidence="9" type="ORF">Cni_G18256</name>
</gene>
<dbReference type="Proteomes" id="UP001327560">
    <property type="component" value="Chromosome 6"/>
</dbReference>
<evidence type="ECO:0000256" key="1">
    <source>
        <dbReference type="ARBA" id="ARBA00004229"/>
    </source>
</evidence>
<feature type="repeat" description="PPR" evidence="7">
    <location>
        <begin position="215"/>
        <end position="249"/>
    </location>
</feature>
<dbReference type="GO" id="GO:0009507">
    <property type="term" value="C:chloroplast"/>
    <property type="evidence" value="ECO:0007669"/>
    <property type="project" value="UniProtKB-SubCell"/>
</dbReference>
<keyword evidence="2" id="KW-0150">Chloroplast</keyword>
<keyword evidence="10" id="KW-1185">Reference proteome</keyword>
<evidence type="ECO:0000256" key="4">
    <source>
        <dbReference type="ARBA" id="ARBA00022737"/>
    </source>
</evidence>
<protein>
    <recommendedName>
        <fullName evidence="11">Pentatricopeptide repeat-containing protein</fullName>
    </recommendedName>
</protein>
<reference evidence="9 10" key="1">
    <citation type="submission" date="2023-10" db="EMBL/GenBank/DDBJ databases">
        <title>Chromosome-scale genome assembly provides insights into flower coloration mechanisms of Canna indica.</title>
        <authorList>
            <person name="Li C."/>
        </authorList>
    </citation>
    <scope>NUCLEOTIDE SEQUENCE [LARGE SCALE GENOMIC DNA]</scope>
    <source>
        <tissue evidence="9">Flower</tissue>
    </source>
</reference>
<dbReference type="PROSITE" id="PS51375">
    <property type="entry name" value="PPR"/>
    <property type="match status" value="6"/>
</dbReference>
<dbReference type="NCBIfam" id="TIGR00756">
    <property type="entry name" value="PPR"/>
    <property type="match status" value="6"/>
</dbReference>
<comment type="similarity">
    <text evidence="6">Belongs to the PPR family. PCMP-E subfamily.</text>
</comment>
<dbReference type="Pfam" id="PF20431">
    <property type="entry name" value="E_motif"/>
    <property type="match status" value="1"/>
</dbReference>
<organism evidence="9 10">
    <name type="scientific">Canna indica</name>
    <name type="common">Indian-shot</name>
    <dbReference type="NCBI Taxonomy" id="4628"/>
    <lineage>
        <taxon>Eukaryota</taxon>
        <taxon>Viridiplantae</taxon>
        <taxon>Streptophyta</taxon>
        <taxon>Embryophyta</taxon>
        <taxon>Tracheophyta</taxon>
        <taxon>Spermatophyta</taxon>
        <taxon>Magnoliopsida</taxon>
        <taxon>Liliopsida</taxon>
        <taxon>Zingiberales</taxon>
        <taxon>Cannaceae</taxon>
        <taxon>Canna</taxon>
    </lineage>
</organism>
<dbReference type="GO" id="GO:0009451">
    <property type="term" value="P:RNA modification"/>
    <property type="evidence" value="ECO:0007669"/>
    <property type="project" value="InterPro"/>
</dbReference>
<evidence type="ECO:0000256" key="3">
    <source>
        <dbReference type="ARBA" id="ARBA00022640"/>
    </source>
</evidence>
<evidence type="ECO:0000256" key="2">
    <source>
        <dbReference type="ARBA" id="ARBA00022528"/>
    </source>
</evidence>
<dbReference type="FunFam" id="1.25.40.10:FF:000243">
    <property type="entry name" value="Pentatricopeptide repeat-containing protein chloroplastic"/>
    <property type="match status" value="1"/>
</dbReference>
<feature type="repeat" description="PPR" evidence="7">
    <location>
        <begin position="621"/>
        <end position="655"/>
    </location>
</feature>
<dbReference type="FunFam" id="1.25.40.10:FF:000797">
    <property type="entry name" value="Pentatricopeptide repeat-containing protein chloroplastic"/>
    <property type="match status" value="1"/>
</dbReference>
<feature type="repeat" description="PPR" evidence="7">
    <location>
        <begin position="390"/>
        <end position="424"/>
    </location>
</feature>
<dbReference type="InterPro" id="IPR046960">
    <property type="entry name" value="PPR_At4g14850-like_plant"/>
</dbReference>
<dbReference type="EMBL" id="CP136895">
    <property type="protein sequence ID" value="WOL09503.1"/>
    <property type="molecule type" value="Genomic_DNA"/>
</dbReference>
<dbReference type="GO" id="GO:0003729">
    <property type="term" value="F:mRNA binding"/>
    <property type="evidence" value="ECO:0007669"/>
    <property type="project" value="UniProtKB-ARBA"/>
</dbReference>
<dbReference type="PANTHER" id="PTHR47926:SF452">
    <property type="entry name" value="PENTATRICOPEPTIDE REPEAT-CONTAINING PROTEIN"/>
    <property type="match status" value="1"/>
</dbReference>
<sequence length="854" mass="95273">MSSSPQLALPLSARTTRLAPSRKKHQQQLSRNQEIKHRDGDAFLHRRTKQQQAQESPPHAPQPTKKSTLRARLSQLCKEGRLDAARRLLSDFLARGAPSPTLLWNTLLIGYVCNSLPHEALRLYSLMNSYADHQVQGCPVSDAYTYSSALKACADSRQLRLGKSIHGHIIRRSPSLTKNRVLNNSLLNMYVSTLDPESSCANAVHFLFDRMPKRNVVAWNTLIAWYVRCWRPDDALAQFRLMLEVGIRPTPVSFVNIFPAVTALENKDYCDLLYGLLVKCGRDHLNDQFVISSAVSAYSELSDIQSARRVFDQAEEKNTQVWNTMIGGYVQNGCYSEALALFVEILESDAVHSDTVTFLSSLMAVSQLQDLGLGQQIHAYLIKQNSSLLPLVLCNALLVMYSRCGEVHLAFELFQQMPQRDLVSWNTMVSAFVQNNFNFEGVLLVYEMQKDGFLVDSVTATALLSAASNLGSLKMGKETHGYIIRHEADFDGMESYLIGMYAKSGSVQIARRLFDGKKSDKVTWNSMIAGYSRSGQTEDAIAVFKDMLKESQTPNAITLASILPACSPVGGIQTGEEIHGFAIRHYFDNNVFVGTALVDMYSRCGQISFAERIFDGMAEKNTVTFTTMLSGLGQHGLGEKALTLFCSMKESGVRPDAVTFVALISACSYSGLVDEGLAVYEAMEEFGLVATLEHHCGVVDLLGRAGRVEDAYEFAKRLGDDGNFAEIWGSLLAACRVHCKFQLGELVADKLFELGEGKGFAGYHVLLSNVYAAERNWNNVDRVRKEMRERGLRKEPGSSWIEVGDSSHRFMSRDQMHPENDRIYAMLQGLVLEMKSPGYETLEPYLAHEFSDWD</sequence>
<evidence type="ECO:0000313" key="10">
    <source>
        <dbReference type="Proteomes" id="UP001327560"/>
    </source>
</evidence>
<comment type="subcellular location">
    <subcellularLocation>
        <location evidence="1">Plastid</location>
        <location evidence="1">Chloroplast</location>
    </subcellularLocation>
</comment>
<evidence type="ECO:0000313" key="9">
    <source>
        <dbReference type="EMBL" id="WOL09503.1"/>
    </source>
</evidence>
<accession>A0AAQ3KLV9</accession>
<dbReference type="Pfam" id="PF13041">
    <property type="entry name" value="PPR_2"/>
    <property type="match status" value="3"/>
</dbReference>
<feature type="repeat" description="PPR" evidence="7">
    <location>
        <begin position="520"/>
        <end position="554"/>
    </location>
</feature>
<dbReference type="InterPro" id="IPR046848">
    <property type="entry name" value="E_motif"/>
</dbReference>
<feature type="compositionally biased region" description="Basic and acidic residues" evidence="8">
    <location>
        <begin position="33"/>
        <end position="44"/>
    </location>
</feature>
<feature type="compositionally biased region" description="Low complexity" evidence="8">
    <location>
        <begin position="1"/>
        <end position="13"/>
    </location>
</feature>
<evidence type="ECO:0000256" key="6">
    <source>
        <dbReference type="ARBA" id="ARBA00061659"/>
    </source>
</evidence>
<evidence type="ECO:0000256" key="5">
    <source>
        <dbReference type="ARBA" id="ARBA00022946"/>
    </source>
</evidence>
<name>A0AAQ3KLV9_9LILI</name>
<keyword evidence="4" id="KW-0677">Repeat</keyword>
<dbReference type="InterPro" id="IPR002885">
    <property type="entry name" value="PPR_rpt"/>
</dbReference>
<dbReference type="FunFam" id="1.25.40.10:FF:000645">
    <property type="entry name" value="Pentatricopeptide repeat-containing protein chloroplastic"/>
    <property type="match status" value="1"/>
</dbReference>
<evidence type="ECO:0000256" key="7">
    <source>
        <dbReference type="PROSITE-ProRule" id="PRU00708"/>
    </source>
</evidence>
<proteinExistence type="inferred from homology"/>
<dbReference type="AlphaFoldDB" id="A0AAQ3KLV9"/>
<feature type="repeat" description="PPR" evidence="7">
    <location>
        <begin position="318"/>
        <end position="352"/>
    </location>
</feature>
<dbReference type="Pfam" id="PF01535">
    <property type="entry name" value="PPR"/>
    <property type="match status" value="4"/>
</dbReference>
<evidence type="ECO:0000256" key="8">
    <source>
        <dbReference type="SAM" id="MobiDB-lite"/>
    </source>
</evidence>